<proteinExistence type="predicted"/>
<name>A0ABD6W760_RATRA</name>
<dbReference type="RefSeq" id="WP_104248640.1">
    <property type="nucleotide sequence ID" value="NZ_PSUI01000006.1"/>
</dbReference>
<evidence type="ECO:0000313" key="2">
    <source>
        <dbReference type="EMBL" id="PPF13015.1"/>
    </source>
</evidence>
<dbReference type="AlphaFoldDB" id="A0ABD6W760"/>
<dbReference type="Gene3D" id="3.40.50.12780">
    <property type="entry name" value="N-terminal domain of ligase-like"/>
    <property type="match status" value="1"/>
</dbReference>
<reference evidence="2 3" key="1">
    <citation type="submission" date="2018-02" db="EMBL/GenBank/DDBJ databases">
        <title>Bacteriophage NCPPB3778 and a type I-E CRISPR drive the evolution of the US Biological Select Agent, Rathayibacter toxicus.</title>
        <authorList>
            <person name="Davis E.W.II."/>
            <person name="Tabima J.F."/>
            <person name="Weisberg A.J."/>
            <person name="Lopes L.D."/>
            <person name="Wiseman M.S."/>
            <person name="Wiseman M.S."/>
            <person name="Pupko T."/>
            <person name="Belcher M.S."/>
            <person name="Sechler A.J."/>
            <person name="Tancos M.A."/>
            <person name="Schroeder B.K."/>
            <person name="Murray T.D."/>
            <person name="Luster D.G."/>
            <person name="Schneider W.L."/>
            <person name="Rogers E."/>
            <person name="Andreote F.D."/>
            <person name="Grunwald N.J."/>
            <person name="Putnam M.L."/>
            <person name="Chang J.H."/>
        </authorList>
    </citation>
    <scope>NUCLEOTIDE SEQUENCE [LARGE SCALE GENOMIC DNA]</scope>
    <source>
        <strain evidence="2 3">AY1I9</strain>
    </source>
</reference>
<protein>
    <submittedName>
        <fullName evidence="2">Long-chain acyl-CoA synthetase</fullName>
    </submittedName>
</protein>
<evidence type="ECO:0000259" key="1">
    <source>
        <dbReference type="Pfam" id="PF00501"/>
    </source>
</evidence>
<evidence type="ECO:0000313" key="3">
    <source>
        <dbReference type="Proteomes" id="UP000237881"/>
    </source>
</evidence>
<dbReference type="PANTHER" id="PTHR24096">
    <property type="entry name" value="LONG-CHAIN-FATTY-ACID--COA LIGASE"/>
    <property type="match status" value="1"/>
</dbReference>
<dbReference type="InterPro" id="IPR042099">
    <property type="entry name" value="ANL_N_sf"/>
</dbReference>
<sequence>MRKTPPKNLGRLFDWHASNSSATTMALDRPFDIAPDGGLEFGAEALAALVTDASAWLHAAGARRGDCIAVIKENHFDVIVLSAAAARIGVTAATISAANRSQHLYELLTKLQPILTLISAAALDRATSVGVDLTAFGRVIVIGIGETEVVAVNITRLDEFRGAPIPPANIKPDDEMMMITHTSGTTDTPKLVVHSADSNRAGTRLELLPLPFAINGKTDIALSSISFAHSRAYTWTAAQFYWAPKRLVVASSHAVADVERVFERERPTTVEATPNVFQHWLPLVRRRPEIFRQVRYYMNTFDLMHPSIARPFLEASEQPKVLWAHSWGQSETGPIAGSPYTLRKLDKFAGTHQDNMNGMGWAWPGLVRAKVADPNTGRTVKRGEIGVLLVKTKSLCIDYLGESDRHDAKRSGTWWSTGDVGYKDALGRIHFLDRAVDAVPGGSATELESLLLQRIPGAVEVIVLTRGAGRPQPVVSTESGELAESDWASATADLIALESPVVIPWEELPRTSTWKIRRKELREIIFASQHDDTVLEERFT</sequence>
<dbReference type="Proteomes" id="UP000237881">
    <property type="component" value="Unassembled WGS sequence"/>
</dbReference>
<organism evidence="2 3">
    <name type="scientific">Rathayibacter rathayi</name>
    <name type="common">Corynebacterium rathayi</name>
    <dbReference type="NCBI Taxonomy" id="33887"/>
    <lineage>
        <taxon>Bacteria</taxon>
        <taxon>Bacillati</taxon>
        <taxon>Actinomycetota</taxon>
        <taxon>Actinomycetes</taxon>
        <taxon>Micrococcales</taxon>
        <taxon>Microbacteriaceae</taxon>
        <taxon>Rathayibacter</taxon>
    </lineage>
</organism>
<feature type="domain" description="AMP-dependent synthetase/ligase" evidence="1">
    <location>
        <begin position="45"/>
        <end position="398"/>
    </location>
</feature>
<comment type="caution">
    <text evidence="2">The sequence shown here is derived from an EMBL/GenBank/DDBJ whole genome shotgun (WGS) entry which is preliminary data.</text>
</comment>
<accession>A0ABD6W760</accession>
<dbReference type="SUPFAM" id="SSF56801">
    <property type="entry name" value="Acetyl-CoA synthetase-like"/>
    <property type="match status" value="1"/>
</dbReference>
<dbReference type="Pfam" id="PF00501">
    <property type="entry name" value="AMP-binding"/>
    <property type="match status" value="1"/>
</dbReference>
<gene>
    <name evidence="2" type="ORF">C5C04_09900</name>
</gene>
<dbReference type="EMBL" id="PSUL01000022">
    <property type="protein sequence ID" value="PPF13015.1"/>
    <property type="molecule type" value="Genomic_DNA"/>
</dbReference>
<dbReference type="InterPro" id="IPR000873">
    <property type="entry name" value="AMP-dep_synth/lig_dom"/>
</dbReference>